<keyword evidence="3" id="KW-0012">Acyltransferase</keyword>
<dbReference type="PROSITE" id="PS51733">
    <property type="entry name" value="BPL_LPL_CATALYTIC"/>
    <property type="match status" value="1"/>
</dbReference>
<dbReference type="EMBL" id="JAVDQH010000019">
    <property type="protein sequence ID" value="MDR6245863.1"/>
    <property type="molecule type" value="Genomic_DNA"/>
</dbReference>
<gene>
    <name evidence="3" type="ORF">JOC58_003779</name>
</gene>
<feature type="domain" description="BPL/LPL catalytic" evidence="2">
    <location>
        <begin position="74"/>
        <end position="259"/>
    </location>
</feature>
<dbReference type="Proteomes" id="UP001185028">
    <property type="component" value="Unassembled WGS sequence"/>
</dbReference>
<dbReference type="GO" id="GO:0016746">
    <property type="term" value="F:acyltransferase activity"/>
    <property type="evidence" value="ECO:0007669"/>
    <property type="project" value="UniProtKB-KW"/>
</dbReference>
<reference evidence="3 4" key="1">
    <citation type="submission" date="2023-07" db="EMBL/GenBank/DDBJ databases">
        <title>Genomic Encyclopedia of Type Strains, Phase IV (KMG-IV): sequencing the most valuable type-strain genomes for metagenomic binning, comparative biology and taxonomic classification.</title>
        <authorList>
            <person name="Goeker M."/>
        </authorList>
    </citation>
    <scope>NUCLEOTIDE SEQUENCE [LARGE SCALE GENOMIC DNA]</scope>
    <source>
        <strain evidence="3 4">DSM 22170</strain>
    </source>
</reference>
<dbReference type="RefSeq" id="WP_229685741.1">
    <property type="nucleotide sequence ID" value="NZ_BMMB01000005.1"/>
</dbReference>
<dbReference type="InterPro" id="IPR004143">
    <property type="entry name" value="BPL_LPL_catalytic"/>
</dbReference>
<dbReference type="EC" id="2.3.1.204" evidence="3"/>
<keyword evidence="4" id="KW-1185">Reference proteome</keyword>
<dbReference type="Pfam" id="PF21948">
    <property type="entry name" value="LplA-B_cat"/>
    <property type="match status" value="1"/>
</dbReference>
<accession>A0ABU1J2Y1</accession>
<dbReference type="InterPro" id="IPR045864">
    <property type="entry name" value="aa-tRNA-synth_II/BPL/LPL"/>
</dbReference>
<feature type="region of interest" description="Disordered" evidence="1">
    <location>
        <begin position="1"/>
        <end position="22"/>
    </location>
</feature>
<evidence type="ECO:0000313" key="3">
    <source>
        <dbReference type="EMBL" id="MDR6245863.1"/>
    </source>
</evidence>
<evidence type="ECO:0000259" key="2">
    <source>
        <dbReference type="PROSITE" id="PS51733"/>
    </source>
</evidence>
<dbReference type="InterPro" id="IPR050664">
    <property type="entry name" value="Octanoyltrans_LipM/LipL"/>
</dbReference>
<keyword evidence="3" id="KW-0808">Transferase</keyword>
<protein>
    <submittedName>
        <fullName evidence="3">Octanoyl-[GcvH]:protein N-octanoyltransferase</fullName>
        <ecNumber evidence="3">2.3.1.204</ecNumber>
    </submittedName>
</protein>
<sequence>MVNNTIQTKQEQKAGGGKMTMEQADQGYPQAEGMSFIPEVLEEAVWYFTPTFGRDVSILEPMAWEELMCRRVGQGHRPVIHMWTHEDAMTIGLRDRRLSGAVEAMEQFRQEGTSVAVRASGGAAVPLKPGVLNLSIMLPNPKQRINIHDDFRFMAEWISRAVHPWSVQVHTGEVDGAFCPGDYDISIDGRKFCGIAQRRQAKAYMITAFVIVEGNGEELAAQIKRFYDLATGPQDADKNYPIVRPGTMGGLNELVGVPSVADYMLELQKLLNGGKPAPLHSIHGVIDEQDIQQTMQELRSRYDD</sequence>
<name>A0ABU1J2Y1_9BACL</name>
<dbReference type="PANTHER" id="PTHR43679">
    <property type="entry name" value="OCTANOYLTRANSFERASE LIPM-RELATED"/>
    <property type="match status" value="1"/>
</dbReference>
<evidence type="ECO:0000313" key="4">
    <source>
        <dbReference type="Proteomes" id="UP001185028"/>
    </source>
</evidence>
<dbReference type="Gene3D" id="3.30.930.10">
    <property type="entry name" value="Bira Bifunctional Protein, Domain 2"/>
    <property type="match status" value="1"/>
</dbReference>
<evidence type="ECO:0000256" key="1">
    <source>
        <dbReference type="SAM" id="MobiDB-lite"/>
    </source>
</evidence>
<dbReference type="PANTHER" id="PTHR43679:SF2">
    <property type="entry name" value="OCTANOYL-[GCVH]:PROTEIN N-OCTANOYLTRANSFERASE"/>
    <property type="match status" value="1"/>
</dbReference>
<proteinExistence type="predicted"/>
<dbReference type="SUPFAM" id="SSF55681">
    <property type="entry name" value="Class II aaRS and biotin synthetases"/>
    <property type="match status" value="1"/>
</dbReference>
<comment type="caution">
    <text evidence="3">The sequence shown here is derived from an EMBL/GenBank/DDBJ whole genome shotgun (WGS) entry which is preliminary data.</text>
</comment>
<organism evidence="3 4">
    <name type="scientific">Paenibacillus hunanensis</name>
    <dbReference type="NCBI Taxonomy" id="539262"/>
    <lineage>
        <taxon>Bacteria</taxon>
        <taxon>Bacillati</taxon>
        <taxon>Bacillota</taxon>
        <taxon>Bacilli</taxon>
        <taxon>Bacillales</taxon>
        <taxon>Paenibacillaceae</taxon>
        <taxon>Paenibacillus</taxon>
    </lineage>
</organism>